<feature type="compositionally biased region" description="Basic and acidic residues" evidence="1">
    <location>
        <begin position="498"/>
        <end position="511"/>
    </location>
</feature>
<feature type="compositionally biased region" description="Basic and acidic residues" evidence="1">
    <location>
        <begin position="553"/>
        <end position="564"/>
    </location>
</feature>
<feature type="compositionally biased region" description="Basic and acidic residues" evidence="1">
    <location>
        <begin position="281"/>
        <end position="298"/>
    </location>
</feature>
<evidence type="ECO:0000313" key="3">
    <source>
        <dbReference type="Proteomes" id="UP001221757"/>
    </source>
</evidence>
<dbReference type="Proteomes" id="UP001221757">
    <property type="component" value="Unassembled WGS sequence"/>
</dbReference>
<feature type="compositionally biased region" description="Gly residues" evidence="1">
    <location>
        <begin position="242"/>
        <end position="251"/>
    </location>
</feature>
<feature type="compositionally biased region" description="Basic and acidic residues" evidence="1">
    <location>
        <begin position="532"/>
        <end position="544"/>
    </location>
</feature>
<feature type="compositionally biased region" description="Gly residues" evidence="1">
    <location>
        <begin position="262"/>
        <end position="274"/>
    </location>
</feature>
<name>A0AAD7DA73_MYCRO</name>
<feature type="compositionally biased region" description="Polar residues" evidence="1">
    <location>
        <begin position="454"/>
        <end position="473"/>
    </location>
</feature>
<feature type="compositionally biased region" description="Acidic residues" evidence="1">
    <location>
        <begin position="565"/>
        <end position="601"/>
    </location>
</feature>
<feature type="region of interest" description="Disordered" evidence="1">
    <location>
        <begin position="364"/>
        <end position="630"/>
    </location>
</feature>
<accession>A0AAD7DA73</accession>
<feature type="region of interest" description="Disordered" evidence="1">
    <location>
        <begin position="942"/>
        <end position="998"/>
    </location>
</feature>
<feature type="compositionally biased region" description="Basic and acidic residues" evidence="1">
    <location>
        <begin position="313"/>
        <end position="327"/>
    </location>
</feature>
<organism evidence="2 3">
    <name type="scientific">Mycena rosella</name>
    <name type="common">Pink bonnet</name>
    <name type="synonym">Agaricus rosellus</name>
    <dbReference type="NCBI Taxonomy" id="1033263"/>
    <lineage>
        <taxon>Eukaryota</taxon>
        <taxon>Fungi</taxon>
        <taxon>Dikarya</taxon>
        <taxon>Basidiomycota</taxon>
        <taxon>Agaricomycotina</taxon>
        <taxon>Agaricomycetes</taxon>
        <taxon>Agaricomycetidae</taxon>
        <taxon>Agaricales</taxon>
        <taxon>Marasmiineae</taxon>
        <taxon>Mycenaceae</taxon>
        <taxon>Mycena</taxon>
    </lineage>
</organism>
<proteinExistence type="predicted"/>
<feature type="region of interest" description="Disordered" evidence="1">
    <location>
        <begin position="151"/>
        <end position="331"/>
    </location>
</feature>
<dbReference type="EMBL" id="JARKIE010000096">
    <property type="protein sequence ID" value="KAJ7686418.1"/>
    <property type="molecule type" value="Genomic_DNA"/>
</dbReference>
<evidence type="ECO:0000313" key="2">
    <source>
        <dbReference type="EMBL" id="KAJ7686418.1"/>
    </source>
</evidence>
<dbReference type="AlphaFoldDB" id="A0AAD7DA73"/>
<gene>
    <name evidence="2" type="ORF">B0H17DRAFT_1136966</name>
</gene>
<feature type="compositionally biased region" description="Basic and acidic residues" evidence="1">
    <location>
        <begin position="109"/>
        <end position="120"/>
    </location>
</feature>
<comment type="caution">
    <text evidence="2">The sequence shown here is derived from an EMBL/GenBank/DDBJ whole genome shotgun (WGS) entry which is preliminary data.</text>
</comment>
<keyword evidence="3" id="KW-1185">Reference proteome</keyword>
<reference evidence="2" key="1">
    <citation type="submission" date="2023-03" db="EMBL/GenBank/DDBJ databases">
        <title>Massive genome expansion in bonnet fungi (Mycena s.s.) driven by repeated elements and novel gene families across ecological guilds.</title>
        <authorList>
            <consortium name="Lawrence Berkeley National Laboratory"/>
            <person name="Harder C.B."/>
            <person name="Miyauchi S."/>
            <person name="Viragh M."/>
            <person name="Kuo A."/>
            <person name="Thoen E."/>
            <person name="Andreopoulos B."/>
            <person name="Lu D."/>
            <person name="Skrede I."/>
            <person name="Drula E."/>
            <person name="Henrissat B."/>
            <person name="Morin E."/>
            <person name="Kohler A."/>
            <person name="Barry K."/>
            <person name="LaButti K."/>
            <person name="Morin E."/>
            <person name="Salamov A."/>
            <person name="Lipzen A."/>
            <person name="Mereny Z."/>
            <person name="Hegedus B."/>
            <person name="Baldrian P."/>
            <person name="Stursova M."/>
            <person name="Weitz H."/>
            <person name="Taylor A."/>
            <person name="Grigoriev I.V."/>
            <person name="Nagy L.G."/>
            <person name="Martin F."/>
            <person name="Kauserud H."/>
        </authorList>
    </citation>
    <scope>NUCLEOTIDE SEQUENCE</scope>
    <source>
        <strain evidence="2">CBHHK067</strain>
    </source>
</reference>
<feature type="region of interest" description="Disordered" evidence="1">
    <location>
        <begin position="104"/>
        <end position="134"/>
    </location>
</feature>
<feature type="compositionally biased region" description="Acidic residues" evidence="1">
    <location>
        <begin position="952"/>
        <end position="971"/>
    </location>
</feature>
<sequence>MSNIYPKLLSAAPVNGGSTVLRTLSTSFLTHRGLHEVTFSHDLAWAHSDHPLIQVCQLLSDRAKALGAVYNNYLKLLGRTRHVSPARRDTIRVPHPPCIFPAFCQPVPGKEKEKETHPADARPQSGPDSCTRRAHGTATFRFLVLTLMSRPSRAGSRRKGQEGEGASGREGGGRAWRGREGEGGQEGGKGGRAARAGRRAARQEGGRAGGRAARAGGRAEGRRQGRRAGGKGGRAARREGGRAGGRQGWEGGRVARREGGKGGDGGGSNGGRGGAPAVRTARKEGLEMSKQMVRKDEQNTNEGNSWSWTGRRRSGDYETRGGRDSKRLGFTPAHTLAIPQTAAMSGQPAPTKRALRSNSTAKTVVNLGLNPEPKPARVTKARKGKTVAETADTTAVQEGKKSRKKVVGKPAPPPSNPSPDNEDEEDLLPNVNSRGHTPYDEGHGLFRSPMPQLGHSSASPAHSFQYSRSSTPVDLNKLKPHDDDDNDNDNDTESNFSDSEKERRKAEHQHNEIACQVPWEGVYVSEEEEEAEAMKEYQQDTRGEGRRRRKRRATDDEHGEHDSDADQDDADEQELDDDAQEPDDDTQEPDDDTQEPDDDDPTCPPPWEIKPGPLSTAGINNPPGSGTRGWEEAIGEMTKLGRKTNPWNAFQMQERSHNPQPKGMSKKEYHEVVRAKYRELFAHLSEDDAKDPGARAACVADLMSWYSEATTVMLDDQKANDRGHAMLTKSTVTANTCDIEICGYAIDPFTDNAIIWGGGPIKRELSDIKAMHQYRVVAMESRDAAACGIDHPIIIDFAQTSTEKNHRDTRRRLLRKMFLNDILAWSNLRLLSDVALAQCGNNLVPPKDMSWKWLDMAIKLRLRIVEWPDAAAMKVMVAAMKARYLGTEDAVEEDTLRIISWTEEECDLPLTDMLDVPLVVCADGSILLQAHTSKDLLKRVARKGKRKASDREESEDDGDNGNDNEDDDSDTPEVSNKRKAPEQTGRSGKCPRTIGPNTAQNAIVPAMSGSTLNAASGSNGAGSQSAPSGASGLTCRYINGEDVSESFVGTVVKYHGEPTRIQRQTQVWTAGSWRALPKGLGVAVSEDAEPHSENFAKSPIPIRNTTANVPIRKLLRIGSGEERGASAGAAENK</sequence>
<feature type="compositionally biased region" description="Acidic residues" evidence="1">
    <location>
        <begin position="483"/>
        <end position="492"/>
    </location>
</feature>
<evidence type="ECO:0000256" key="1">
    <source>
        <dbReference type="SAM" id="MobiDB-lite"/>
    </source>
</evidence>
<feature type="compositionally biased region" description="Gly residues" evidence="1">
    <location>
        <begin position="163"/>
        <end position="175"/>
    </location>
</feature>
<protein>
    <submittedName>
        <fullName evidence="2">Uncharacterized protein</fullName>
    </submittedName>
</protein>